<dbReference type="Pfam" id="PF18962">
    <property type="entry name" value="Por_Secre_tail"/>
    <property type="match status" value="1"/>
</dbReference>
<evidence type="ECO:0000313" key="4">
    <source>
        <dbReference type="EMBL" id="SHM89075.1"/>
    </source>
</evidence>
<dbReference type="STRING" id="29534.SAMN05444366_4504"/>
<keyword evidence="5" id="KW-1185">Reference proteome</keyword>
<evidence type="ECO:0000256" key="1">
    <source>
        <dbReference type="ARBA" id="ARBA00022729"/>
    </source>
</evidence>
<evidence type="ECO:0000259" key="3">
    <source>
        <dbReference type="Pfam" id="PF18962"/>
    </source>
</evidence>
<feature type="chain" id="PRO_5013382818" evidence="2">
    <location>
        <begin position="19"/>
        <end position="274"/>
    </location>
</feature>
<feature type="signal peptide" evidence="2">
    <location>
        <begin position="1"/>
        <end position="18"/>
    </location>
</feature>
<evidence type="ECO:0000256" key="2">
    <source>
        <dbReference type="SAM" id="SignalP"/>
    </source>
</evidence>
<organism evidence="4 5">
    <name type="scientific">Flavobacterium saccharophilum</name>
    <dbReference type="NCBI Taxonomy" id="29534"/>
    <lineage>
        <taxon>Bacteria</taxon>
        <taxon>Pseudomonadati</taxon>
        <taxon>Bacteroidota</taxon>
        <taxon>Flavobacteriia</taxon>
        <taxon>Flavobacteriales</taxon>
        <taxon>Flavobacteriaceae</taxon>
        <taxon>Flavobacterium</taxon>
    </lineage>
</organism>
<gene>
    <name evidence="4" type="ORF">SAMN05444366_4504</name>
</gene>
<reference evidence="5" key="1">
    <citation type="submission" date="2016-11" db="EMBL/GenBank/DDBJ databases">
        <authorList>
            <person name="Varghese N."/>
            <person name="Submissions S."/>
        </authorList>
    </citation>
    <scope>NUCLEOTIDE SEQUENCE [LARGE SCALE GENOMIC DNA]</scope>
    <source>
        <strain evidence="5">DSM 1811</strain>
    </source>
</reference>
<name>A0A1M7ME36_9FLAO</name>
<dbReference type="NCBIfam" id="TIGR04183">
    <property type="entry name" value="Por_Secre_tail"/>
    <property type="match status" value="1"/>
</dbReference>
<sequence length="274" mass="30778">MKKTLLLLSVLLSFQSFSQIHIDANTPIYNGNGDNYDGPPPPPPLIPYVKLNTIINNEFTRQLTLVFAYEATDGVDKDFDVKNMDGDYPQDISFWIEDEDYVIQGLNFNLSKKIPLSVKAAVSTNFKFYISENDGFDDGQPIYIYDALDMSYHDIRNTPYQVVVEPGKDTERFKISFTNNVTLGTNNAVRSILFISQDNKNQVLNVANPNNEIMKSFWLYDILGRSVISKDNLGTEQNFSFSTSGLTAGVYIAIFITADDAKITQKIIVSNSGN</sequence>
<protein>
    <submittedName>
        <fullName evidence="4">Por secretion system C-terminal sorting domain-containing protein</fullName>
    </submittedName>
</protein>
<dbReference type="Proteomes" id="UP000184121">
    <property type="component" value="Unassembled WGS sequence"/>
</dbReference>
<evidence type="ECO:0000313" key="5">
    <source>
        <dbReference type="Proteomes" id="UP000184121"/>
    </source>
</evidence>
<accession>A0A1M7ME36</accession>
<dbReference type="OrthoDB" id="1341791at2"/>
<dbReference type="AlphaFoldDB" id="A0A1M7ME36"/>
<dbReference type="EMBL" id="FRBY01000007">
    <property type="protein sequence ID" value="SHM89075.1"/>
    <property type="molecule type" value="Genomic_DNA"/>
</dbReference>
<feature type="domain" description="Secretion system C-terminal sorting" evidence="3">
    <location>
        <begin position="201"/>
        <end position="269"/>
    </location>
</feature>
<proteinExistence type="predicted"/>
<dbReference type="InterPro" id="IPR026444">
    <property type="entry name" value="Secre_tail"/>
</dbReference>
<dbReference type="RefSeq" id="WP_072976022.1">
    <property type="nucleotide sequence ID" value="NZ_FRBY01000007.1"/>
</dbReference>
<keyword evidence="1 2" id="KW-0732">Signal</keyword>